<dbReference type="GO" id="GO:0016614">
    <property type="term" value="F:oxidoreductase activity, acting on CH-OH group of donors"/>
    <property type="evidence" value="ECO:0007669"/>
    <property type="project" value="InterPro"/>
</dbReference>
<dbReference type="InterPro" id="IPR007867">
    <property type="entry name" value="GMC_OxRtase_C"/>
</dbReference>
<dbReference type="SUPFAM" id="SSF54373">
    <property type="entry name" value="FAD-linked reductases, C-terminal domain"/>
    <property type="match status" value="4"/>
</dbReference>
<accession>N6TQD3</accession>
<dbReference type="GO" id="GO:0050660">
    <property type="term" value="F:flavin adenine dinucleotide binding"/>
    <property type="evidence" value="ECO:0007669"/>
    <property type="project" value="InterPro"/>
</dbReference>
<dbReference type="GO" id="GO:0042302">
    <property type="term" value="F:structural constituent of cuticle"/>
    <property type="evidence" value="ECO:0007669"/>
    <property type="project" value="UniProtKB-UniRule"/>
</dbReference>
<protein>
    <submittedName>
        <fullName evidence="3">Uncharacterized protein</fullName>
    </submittedName>
</protein>
<sequence>MCWVVLTAIAACAVAMPQTTAVKKPPGKNYEPNEYEKLQNVAARYKFSSDIDDHISDLTHQRSEERNGLSVKGMYAYSDGYYKRIVHYVADENGYRVTGMEAVPLDGPHVDLTGTASVQSAAHGAHVAYKVQSVPVEGPISKNAKYQFSSNIDDGINGNLHQRIEVRDGLSVNGRYSYSDGYHKRTVFYEADDKGYRVVFPMLLHPKSFGYLKLISKNPSKWSKFYPKYFTDRNNEDIKTFIARIREILRVMEMPVFKKYNTTLYDKPIPDAYWECALRTIAPTLHNQISTCKMGPREDRESVVDHRLKVHGIKNLRVVDTSIIPVTLSAHTSIPTIMIGEKAADMIKEDWNNAKTMLKLFFILAIGQISVRGSPFELLENYIEGFEKNVDHLRSYLKSGSWQQKTLQNYIQEEAHIKDIGEYDFIIVGGGTTGSVIAARLSEIPEWKILLLEAGESESVASKVPVMHSCLKGESSPLTWGYYSVPQNNSCLNLEDRRCFVPTAKALGGTSAINDMLYTRGTARDYDLWADNNLKGWCSISLEPYFKNIEDAHLDTAMDIGLHHYGGPVHLESSRYYSDITNRFLAGAKEIGLKEIDVNGKNPLGFGCPQLMTKNGERYSAASAYLKSAKDRKNLEIRSLVQVTKLIIGEHTKEAQGVHFFHEGQLFTASASKEVILAAGTINSGKLLLLSGIGPHDELKPLNIECLSDLKVGKNLIHHVVFAGLKYVYVDANHLKTSGYYSKEIDYLRNGRGPLTSTGVDVIGFIKTEFSKGRHLYPDVELLVTSSQIGDNLSNKISEENIHDLKKQITINLILLHPKSRGTLSLHTNNPFDYPLINLNDFSDKEDYDIKTLLSAIRTTQKLLQSQHLQPLGLSYQGIIPRCSEYDVYSDDYWTCAIKQLSISIGEVTSSAPMGEEKEGSFGSSVVDLKLRVHGIDKLRVADDSVIPVSISGHLAAIKMVIDNQYDFIIIGSGSAGSVIASRLSEIPEWNILLIEYGEKPTVLNEIPITAPIYQVAGDYNWNYLMEKQDNFCLAMEDQLCAWPRGKALGGSTVLNYMIYTRGHADEYNKWGVLIDPTTKTAYGVEMMRNGQTFSVNASKEVILSAGVLNSPQLLMLSGIGPRDHLSELGIRPIIEDLPVGQKLYDHIAFAGMLFLINKQIEPRSLFYHPSSLLDWLFRGKGIEALAYLSTKNETVPDIELLLNGIGSLQFDRGIFSRPELRITHKLYNEYFKPIENQDVFSIMPMLLHPRSVGSLKLRSKNPDDPPLCYGNYLTDVNKEDLGVLIKSIRIMEKLVDSESFKELEARVYDKGLPGCEHFVFDSDSYWECAIRHLGVTLHHQISTCKMGNGTDAVVDNELKVKGVKNLRVADTSVIPMTLSAHTSAPTMMIGKKYDFIIVGSGAAGSVIANRLSEVEKWNILILETGIPETEIMKIPSFAPMSQFSPYNWGYFTEYQEGYFFGLNRNRMRWPRGRALGGSSTINYMIYTRGNRWDYDKWAEAGNQGWSYNDVLPYFIKSEKARNLTDYNPELHGNHGLLSVENVYKTKLLDAFIEAGAELGLELIDYNANLKSFGVSRLQATVKRGISVKNYYNFITICTLGRRHSVASAFLWPARNRANLDIIIDAHVTKVLINPTTKAAYGVTYSKNGQKYSVFAKKEVILSAGTFNSPQLLMLSGIGPKDHLEKLGIKVLEDLPVGRNLQDHIAFPGTGLLTSLGGSEGIGFIKTAVADYPEDYPDMELLFIGGTLASDYGLSTYRGMNIKDEVFDSVFRPLFDKHAWTIFPMLLHPKSVGYMELKSKDPFDYPRFFGNYFTDPENHDLNTFVEVIRIIQRFSNTTAFQNFGSKLNHRSMFGCEHETFDSNRYWICCLRSISITLHHQVGTAKMGPSEDSTTVVNPNLQVHGIKNLRVADCSIIPRAVGAHTNAPSIMVGEKASDIIKDYWGELQNSEL</sequence>
<evidence type="ECO:0000256" key="1">
    <source>
        <dbReference type="ARBA" id="ARBA00010790"/>
    </source>
</evidence>
<keyword evidence="2" id="KW-0274">FAD</keyword>
<dbReference type="PANTHER" id="PTHR11552:SF158">
    <property type="entry name" value="GH23626P-RELATED"/>
    <property type="match status" value="1"/>
</dbReference>
<dbReference type="HOGENOM" id="CLU_234778_0_0_1"/>
<dbReference type="InterPro" id="IPR000618">
    <property type="entry name" value="Insect_cuticle"/>
</dbReference>
<dbReference type="Pfam" id="PF05199">
    <property type="entry name" value="GMC_oxred_C"/>
    <property type="match status" value="4"/>
</dbReference>
<dbReference type="SUPFAM" id="SSF51905">
    <property type="entry name" value="FAD/NAD(P)-binding domain"/>
    <property type="match status" value="4"/>
</dbReference>
<reference evidence="3" key="1">
    <citation type="journal article" date="2013" name="Genome Biol.">
        <title>Draft genome of the mountain pine beetle, Dendroctonus ponderosae Hopkins, a major forest pest.</title>
        <authorList>
            <person name="Keeling C.I."/>
            <person name="Yuen M.M."/>
            <person name="Liao N.Y."/>
            <person name="Docking T.R."/>
            <person name="Chan S.K."/>
            <person name="Taylor G.A."/>
            <person name="Palmquist D.L."/>
            <person name="Jackman S.D."/>
            <person name="Nguyen A."/>
            <person name="Li M."/>
            <person name="Henderson H."/>
            <person name="Janes J.K."/>
            <person name="Zhao Y."/>
            <person name="Pandoh P."/>
            <person name="Moore R."/>
            <person name="Sperling F.A."/>
            <person name="Huber D.P."/>
            <person name="Birol I."/>
            <person name="Jones S.J."/>
            <person name="Bohlmann J."/>
        </authorList>
    </citation>
    <scope>NUCLEOTIDE SEQUENCE</scope>
</reference>
<dbReference type="InterPro" id="IPR000172">
    <property type="entry name" value="GMC_OxRdtase_N"/>
</dbReference>
<comment type="similarity">
    <text evidence="1 2">Belongs to the GMC oxidoreductase family.</text>
</comment>
<dbReference type="PANTHER" id="PTHR11552">
    <property type="entry name" value="GLUCOSE-METHANOL-CHOLINE GMC OXIDOREDUCTASE"/>
    <property type="match status" value="1"/>
</dbReference>
<organism evidence="3">
    <name type="scientific">Dendroctonus ponderosae</name>
    <name type="common">Mountain pine beetle</name>
    <dbReference type="NCBI Taxonomy" id="77166"/>
    <lineage>
        <taxon>Eukaryota</taxon>
        <taxon>Metazoa</taxon>
        <taxon>Ecdysozoa</taxon>
        <taxon>Arthropoda</taxon>
        <taxon>Hexapoda</taxon>
        <taxon>Insecta</taxon>
        <taxon>Pterygota</taxon>
        <taxon>Neoptera</taxon>
        <taxon>Endopterygota</taxon>
        <taxon>Coleoptera</taxon>
        <taxon>Polyphaga</taxon>
        <taxon>Cucujiformia</taxon>
        <taxon>Curculionidae</taxon>
        <taxon>Scolytinae</taxon>
        <taxon>Dendroctonus</taxon>
    </lineage>
</organism>
<name>N6TQD3_DENPD</name>
<dbReference type="Gene3D" id="3.50.50.60">
    <property type="entry name" value="FAD/NAD(P)-binding domain"/>
    <property type="match status" value="6"/>
</dbReference>
<evidence type="ECO:0000313" key="3">
    <source>
        <dbReference type="EMBL" id="ENN71450.1"/>
    </source>
</evidence>
<dbReference type="OrthoDB" id="269227at2759"/>
<dbReference type="Pfam" id="PF00732">
    <property type="entry name" value="GMC_oxred_N"/>
    <property type="match status" value="4"/>
</dbReference>
<dbReference type="PROSITE" id="PS51155">
    <property type="entry name" value="CHIT_BIND_RR_2"/>
    <property type="match status" value="2"/>
</dbReference>
<feature type="non-terminal residue" evidence="3">
    <location>
        <position position="1"/>
    </location>
</feature>
<evidence type="ECO:0000256" key="2">
    <source>
        <dbReference type="RuleBase" id="RU003968"/>
    </source>
</evidence>
<dbReference type="PROSITE" id="PS00623">
    <property type="entry name" value="GMC_OXRED_1"/>
    <property type="match status" value="3"/>
</dbReference>
<proteinExistence type="inferred from homology"/>
<dbReference type="InterPro" id="IPR012132">
    <property type="entry name" value="GMC_OxRdtase"/>
</dbReference>
<dbReference type="Gene3D" id="3.30.560.10">
    <property type="entry name" value="Glucose Oxidase, domain 3"/>
    <property type="match status" value="4"/>
</dbReference>
<dbReference type="InterPro" id="IPR036188">
    <property type="entry name" value="FAD/NAD-bd_sf"/>
</dbReference>
<dbReference type="Pfam" id="PF00379">
    <property type="entry name" value="Chitin_bind_4"/>
    <property type="match status" value="2"/>
</dbReference>
<gene>
    <name evidence="3" type="ORF">YQE_11868</name>
</gene>
<keyword evidence="2" id="KW-0285">Flavoprotein</keyword>
<dbReference type="PROSITE" id="PS00624">
    <property type="entry name" value="GMC_OXRED_2"/>
    <property type="match status" value="1"/>
</dbReference>
<dbReference type="EMBL" id="KB741269">
    <property type="protein sequence ID" value="ENN71450.1"/>
    <property type="molecule type" value="Genomic_DNA"/>
</dbReference>